<dbReference type="SUPFAM" id="SSF55826">
    <property type="entry name" value="YbaK/ProRS associated domain"/>
    <property type="match status" value="1"/>
</dbReference>
<dbReference type="RefSeq" id="WP_406830445.1">
    <property type="nucleotide sequence ID" value="NZ_CP157483.1"/>
</dbReference>
<organism evidence="3">
    <name type="scientific">Pedococcus sp. KACC 23699</name>
    <dbReference type="NCBI Taxonomy" id="3149228"/>
    <lineage>
        <taxon>Bacteria</taxon>
        <taxon>Bacillati</taxon>
        <taxon>Actinomycetota</taxon>
        <taxon>Actinomycetes</taxon>
        <taxon>Micrococcales</taxon>
        <taxon>Intrasporangiaceae</taxon>
        <taxon>Pedococcus</taxon>
    </lineage>
</organism>
<dbReference type="InterPro" id="IPR036754">
    <property type="entry name" value="YbaK/aa-tRNA-synt-asso_dom_sf"/>
</dbReference>
<evidence type="ECO:0000313" key="3">
    <source>
        <dbReference type="EMBL" id="XBO43019.1"/>
    </source>
</evidence>
<dbReference type="Pfam" id="PF04073">
    <property type="entry name" value="tRNA_edit"/>
    <property type="match status" value="1"/>
</dbReference>
<accession>A0AAU7JSI2</accession>
<dbReference type="PANTHER" id="PTHR30411">
    <property type="entry name" value="CYTOPLASMIC PROTEIN"/>
    <property type="match status" value="1"/>
</dbReference>
<evidence type="ECO:0000256" key="1">
    <source>
        <dbReference type="SAM" id="MobiDB-lite"/>
    </source>
</evidence>
<feature type="domain" description="YbaK/aminoacyl-tRNA synthetase-associated" evidence="2">
    <location>
        <begin position="58"/>
        <end position="181"/>
    </location>
</feature>
<feature type="region of interest" description="Disordered" evidence="1">
    <location>
        <begin position="1"/>
        <end position="30"/>
    </location>
</feature>
<protein>
    <submittedName>
        <fullName evidence="3">YbaK/EbsC family protein</fullName>
    </submittedName>
</protein>
<feature type="compositionally biased region" description="Low complexity" evidence="1">
    <location>
        <begin position="15"/>
        <end position="26"/>
    </location>
</feature>
<name>A0AAU7JSI2_9MICO</name>
<feature type="compositionally biased region" description="Pro residues" evidence="1">
    <location>
        <begin position="1"/>
        <end position="14"/>
    </location>
</feature>
<dbReference type="CDD" id="cd04333">
    <property type="entry name" value="ProX_deacylase"/>
    <property type="match status" value="1"/>
</dbReference>
<proteinExistence type="predicted"/>
<dbReference type="AlphaFoldDB" id="A0AAU7JSI2"/>
<evidence type="ECO:0000259" key="2">
    <source>
        <dbReference type="Pfam" id="PF04073"/>
    </source>
</evidence>
<dbReference type="PANTHER" id="PTHR30411:SF1">
    <property type="entry name" value="CYTOPLASMIC PROTEIN"/>
    <property type="match status" value="1"/>
</dbReference>
<reference evidence="3" key="1">
    <citation type="submission" date="2024-05" db="EMBL/GenBank/DDBJ databases">
        <authorList>
            <person name="Kim S."/>
            <person name="Heo J."/>
            <person name="Choi H."/>
            <person name="Choi Y."/>
            <person name="Kwon S.-W."/>
            <person name="Kim Y."/>
        </authorList>
    </citation>
    <scope>NUCLEOTIDE SEQUENCE</scope>
    <source>
        <strain evidence="3">KACC 23699</strain>
    </source>
</reference>
<dbReference type="GO" id="GO:0002161">
    <property type="term" value="F:aminoacyl-tRNA deacylase activity"/>
    <property type="evidence" value="ECO:0007669"/>
    <property type="project" value="InterPro"/>
</dbReference>
<gene>
    <name evidence="3" type="ORF">ABEG17_15825</name>
</gene>
<dbReference type="InterPro" id="IPR007214">
    <property type="entry name" value="YbaK/aa-tRNA-synth-assoc-dom"/>
</dbReference>
<dbReference type="EMBL" id="CP157483">
    <property type="protein sequence ID" value="XBO43019.1"/>
    <property type="molecule type" value="Genomic_DNA"/>
</dbReference>
<dbReference type="Gene3D" id="3.90.960.10">
    <property type="entry name" value="YbaK/aminoacyl-tRNA synthetase-associated domain"/>
    <property type="match status" value="1"/>
</dbReference>
<sequence>MSSPEPAAPPPVAPPLATATPAAAAPSRDLGQHPAVQRVLASLAVHSVDPELVSLPDAVRTAAAAAAAIGVTPAEIANSLIFRAHDVQGAITPLLVLTSGAHHVDLVKVADLLDGVDHIDRADADFVREVTGFAIGGVAPVGHPAPIRTVVDVSLSRHRHVWAAAGHSHTVYRTTYEELLRVTAGHAMEVA</sequence>